<dbReference type="SUPFAM" id="SSF46955">
    <property type="entry name" value="Putative DNA-binding domain"/>
    <property type="match status" value="1"/>
</dbReference>
<protein>
    <recommendedName>
        <fullName evidence="3">Helix-turn-helix domain</fullName>
    </recommendedName>
</protein>
<evidence type="ECO:0000313" key="1">
    <source>
        <dbReference type="EMBL" id="CUA99324.1"/>
    </source>
</evidence>
<dbReference type="EMBL" id="CYHF01000009">
    <property type="protein sequence ID" value="CUA99324.1"/>
    <property type="molecule type" value="Genomic_DNA"/>
</dbReference>
<dbReference type="InterPro" id="IPR009061">
    <property type="entry name" value="DNA-bd_dom_put_sf"/>
</dbReference>
<proteinExistence type="predicted"/>
<dbReference type="AlphaFoldDB" id="A0A0K6I862"/>
<dbReference type="STRING" id="339866.GCA_001418255_02468"/>
<dbReference type="RefSeq" id="WP_174514722.1">
    <property type="nucleotide sequence ID" value="NZ_CYHF01000009.1"/>
</dbReference>
<dbReference type="Proteomes" id="UP000183649">
    <property type="component" value="Unassembled WGS sequence"/>
</dbReference>
<organism evidence="1 2">
    <name type="scientific">Thiomonas bhubaneswarensis</name>
    <dbReference type="NCBI Taxonomy" id="339866"/>
    <lineage>
        <taxon>Bacteria</taxon>
        <taxon>Pseudomonadati</taxon>
        <taxon>Pseudomonadota</taxon>
        <taxon>Betaproteobacteria</taxon>
        <taxon>Burkholderiales</taxon>
        <taxon>Thiomonas</taxon>
    </lineage>
</organism>
<reference evidence="2" key="1">
    <citation type="submission" date="2015-08" db="EMBL/GenBank/DDBJ databases">
        <authorList>
            <person name="Varghese N."/>
        </authorList>
    </citation>
    <scope>NUCLEOTIDE SEQUENCE [LARGE SCALE GENOMIC DNA]</scope>
    <source>
        <strain evidence="2">DSM 18181</strain>
    </source>
</reference>
<sequence>MQKMMMNETELAARWNLSPKTLQRWRSEGRGPRFIVLRERPRHSCRGGIARTAAPSYNGVAADNQGSLRQGMPEVTPVEIRAAVARSAQEPTEATHSGSMPG</sequence>
<evidence type="ECO:0008006" key="3">
    <source>
        <dbReference type="Google" id="ProtNLM"/>
    </source>
</evidence>
<accession>A0A0K6I862</accession>
<keyword evidence="2" id="KW-1185">Reference proteome</keyword>
<evidence type="ECO:0000313" key="2">
    <source>
        <dbReference type="Proteomes" id="UP000183649"/>
    </source>
</evidence>
<gene>
    <name evidence="1" type="ORF">Ga0061069_10970</name>
</gene>
<name>A0A0K6I862_9BURK</name>